<evidence type="ECO:0000313" key="9">
    <source>
        <dbReference type="EMBL" id="KAK7266331.1"/>
    </source>
</evidence>
<feature type="domain" description="WRKY" evidence="8">
    <location>
        <begin position="206"/>
        <end position="272"/>
    </location>
</feature>
<sequence>MEVMSRMSGLCAINIEDKGVTSTCSEEDCSTQMDSKDDKLKSTNVVMGEVKEENERLKMMLERVEKDYHCLQLRFFDILNRETPNNKSVEDSATSPDEIEEPKLVSLCLGRTPMEPKKEGKVGNSNKPKENEDLEANLTLSLDSKSMFSMEPVSDLSPANSLEVVKEAEAGGSCSTNKSVRTKDVADELSEQTPTKRARVCVRARCDTPTMNDGCQWRKYGQKIAKGNPCPRAYYRCTVAPSCPVRKQVQRCAEDMSILITTYEGSHNHPLPVSATAMASTTSAAVSMLLSGSSTSQSASHHNSASFGNAPTLLNGLNFTHLDQSSAKQTFLPNHSSQHLFPTITLDLTSASSSTSTHFHRLPSTFASASRFPPLSLSLCSPEPNIVSSFWGKGHPSNATMAIDKTHIRPVNTGNRFQEHFYQQCIIKNQTPFRQALAETLTKAISSDPSLRSAIVAAVSSIGVQGSTNANHGGEEVLGSGLSLKLGEHPQYASSNNPLNQNGKGCIAGYFNRSSSSTSISQAGNFMLLQPPRPFSLSKSSTPPSNVDLINHWIPEINSHH</sequence>
<dbReference type="PANTHER" id="PTHR31429:SF24">
    <property type="entry name" value="WRKY TRANSCRIPTION FACTOR 72-RELATED"/>
    <property type="match status" value="1"/>
</dbReference>
<accession>A0AAN9EZX2</accession>
<reference evidence="9 10" key="1">
    <citation type="submission" date="2024-01" db="EMBL/GenBank/DDBJ databases">
        <title>The genomes of 5 underutilized Papilionoideae crops provide insights into root nodulation and disease resistanc.</title>
        <authorList>
            <person name="Yuan L."/>
        </authorList>
    </citation>
    <scope>NUCLEOTIDE SEQUENCE [LARGE SCALE GENOMIC DNA]</scope>
    <source>
        <strain evidence="9">ZHUSHIDOU_FW_LH</strain>
        <tissue evidence="9">Leaf</tissue>
    </source>
</reference>
<organism evidence="9 10">
    <name type="scientific">Crotalaria pallida</name>
    <name type="common">Smooth rattlebox</name>
    <name type="synonym">Crotalaria striata</name>
    <dbReference type="NCBI Taxonomy" id="3830"/>
    <lineage>
        <taxon>Eukaryota</taxon>
        <taxon>Viridiplantae</taxon>
        <taxon>Streptophyta</taxon>
        <taxon>Embryophyta</taxon>
        <taxon>Tracheophyta</taxon>
        <taxon>Spermatophyta</taxon>
        <taxon>Magnoliopsida</taxon>
        <taxon>eudicotyledons</taxon>
        <taxon>Gunneridae</taxon>
        <taxon>Pentapetalae</taxon>
        <taxon>rosids</taxon>
        <taxon>fabids</taxon>
        <taxon>Fabales</taxon>
        <taxon>Fabaceae</taxon>
        <taxon>Papilionoideae</taxon>
        <taxon>50 kb inversion clade</taxon>
        <taxon>genistoids sensu lato</taxon>
        <taxon>core genistoids</taxon>
        <taxon>Crotalarieae</taxon>
        <taxon>Crotalaria</taxon>
    </lineage>
</organism>
<name>A0AAN9EZX2_CROPI</name>
<evidence type="ECO:0000259" key="8">
    <source>
        <dbReference type="PROSITE" id="PS50811"/>
    </source>
</evidence>
<dbReference type="AlphaFoldDB" id="A0AAN9EZX2"/>
<comment type="caution">
    <text evidence="9">The sequence shown here is derived from an EMBL/GenBank/DDBJ whole genome shotgun (WGS) entry which is preliminary data.</text>
</comment>
<gene>
    <name evidence="9" type="ORF">RIF29_18974</name>
</gene>
<protein>
    <recommendedName>
        <fullName evidence="8">WRKY domain-containing protein</fullName>
    </recommendedName>
</protein>
<evidence type="ECO:0000256" key="2">
    <source>
        <dbReference type="ARBA" id="ARBA00023015"/>
    </source>
</evidence>
<feature type="coiled-coil region" evidence="6">
    <location>
        <begin position="47"/>
        <end position="74"/>
    </location>
</feature>
<dbReference type="Gene3D" id="2.20.25.80">
    <property type="entry name" value="WRKY domain"/>
    <property type="match status" value="1"/>
</dbReference>
<dbReference type="InterPro" id="IPR044810">
    <property type="entry name" value="WRKY_plant"/>
</dbReference>
<dbReference type="FunFam" id="2.20.25.80:FF:000002">
    <property type="entry name" value="probable WRKY transcription factor 31"/>
    <property type="match status" value="1"/>
</dbReference>
<dbReference type="Pfam" id="PF03106">
    <property type="entry name" value="WRKY"/>
    <property type="match status" value="1"/>
</dbReference>
<evidence type="ECO:0000256" key="4">
    <source>
        <dbReference type="ARBA" id="ARBA00023163"/>
    </source>
</evidence>
<keyword evidence="6" id="KW-0175">Coiled coil</keyword>
<dbReference type="PANTHER" id="PTHR31429">
    <property type="entry name" value="WRKY TRANSCRIPTION FACTOR 36-RELATED"/>
    <property type="match status" value="1"/>
</dbReference>
<dbReference type="InterPro" id="IPR003657">
    <property type="entry name" value="WRKY_dom"/>
</dbReference>
<evidence type="ECO:0000256" key="7">
    <source>
        <dbReference type="SAM" id="MobiDB-lite"/>
    </source>
</evidence>
<dbReference type="GO" id="GO:0005634">
    <property type="term" value="C:nucleus"/>
    <property type="evidence" value="ECO:0007669"/>
    <property type="project" value="UniProtKB-SubCell"/>
</dbReference>
<dbReference type="InterPro" id="IPR036576">
    <property type="entry name" value="WRKY_dom_sf"/>
</dbReference>
<evidence type="ECO:0000256" key="1">
    <source>
        <dbReference type="ARBA" id="ARBA00004123"/>
    </source>
</evidence>
<keyword evidence="5" id="KW-0539">Nucleus</keyword>
<evidence type="ECO:0000256" key="5">
    <source>
        <dbReference type="ARBA" id="ARBA00023242"/>
    </source>
</evidence>
<dbReference type="Proteomes" id="UP001372338">
    <property type="component" value="Unassembled WGS sequence"/>
</dbReference>
<keyword evidence="3" id="KW-0238">DNA-binding</keyword>
<dbReference type="PROSITE" id="PS50811">
    <property type="entry name" value="WRKY"/>
    <property type="match status" value="1"/>
</dbReference>
<evidence type="ECO:0000313" key="10">
    <source>
        <dbReference type="Proteomes" id="UP001372338"/>
    </source>
</evidence>
<evidence type="ECO:0000256" key="6">
    <source>
        <dbReference type="SAM" id="Coils"/>
    </source>
</evidence>
<feature type="compositionally biased region" description="Basic and acidic residues" evidence="7">
    <location>
        <begin position="114"/>
        <end position="131"/>
    </location>
</feature>
<dbReference type="GO" id="GO:0003700">
    <property type="term" value="F:DNA-binding transcription factor activity"/>
    <property type="evidence" value="ECO:0007669"/>
    <property type="project" value="InterPro"/>
</dbReference>
<dbReference type="SMART" id="SM00774">
    <property type="entry name" value="WRKY"/>
    <property type="match status" value="1"/>
</dbReference>
<keyword evidence="10" id="KW-1185">Reference proteome</keyword>
<keyword evidence="2" id="KW-0805">Transcription regulation</keyword>
<dbReference type="EMBL" id="JAYWIO010000004">
    <property type="protein sequence ID" value="KAK7266331.1"/>
    <property type="molecule type" value="Genomic_DNA"/>
</dbReference>
<comment type="subcellular location">
    <subcellularLocation>
        <location evidence="1">Nucleus</location>
    </subcellularLocation>
</comment>
<dbReference type="SUPFAM" id="SSF118290">
    <property type="entry name" value="WRKY DNA-binding domain"/>
    <property type="match status" value="1"/>
</dbReference>
<dbReference type="GO" id="GO:0043565">
    <property type="term" value="F:sequence-specific DNA binding"/>
    <property type="evidence" value="ECO:0007669"/>
    <property type="project" value="InterPro"/>
</dbReference>
<evidence type="ECO:0000256" key="3">
    <source>
        <dbReference type="ARBA" id="ARBA00023125"/>
    </source>
</evidence>
<feature type="region of interest" description="Disordered" evidence="7">
    <location>
        <begin position="112"/>
        <end position="133"/>
    </location>
</feature>
<keyword evidence="4" id="KW-0804">Transcription</keyword>
<proteinExistence type="predicted"/>